<dbReference type="PANTHER" id="PTHR42850">
    <property type="entry name" value="METALLOPHOSPHOESTERASE"/>
    <property type="match status" value="1"/>
</dbReference>
<dbReference type="RefSeq" id="WP_285934282.1">
    <property type="nucleotide sequence ID" value="NZ_JASTZU010000063.1"/>
</dbReference>
<keyword evidence="3" id="KW-1185">Reference proteome</keyword>
<dbReference type="EMBL" id="JASTZU010000063">
    <property type="protein sequence ID" value="MDL4842989.1"/>
    <property type="molecule type" value="Genomic_DNA"/>
</dbReference>
<dbReference type="PANTHER" id="PTHR42850:SF4">
    <property type="entry name" value="ZINC-DEPENDENT ENDOPOLYPHOSPHATASE"/>
    <property type="match status" value="1"/>
</dbReference>
<dbReference type="Pfam" id="PF00149">
    <property type="entry name" value="Metallophos"/>
    <property type="match status" value="1"/>
</dbReference>
<feature type="domain" description="Calcineurin-like phosphoesterase" evidence="1">
    <location>
        <begin position="14"/>
        <end position="199"/>
    </location>
</feature>
<evidence type="ECO:0000313" key="3">
    <source>
        <dbReference type="Proteomes" id="UP001235343"/>
    </source>
</evidence>
<dbReference type="InterPro" id="IPR004843">
    <property type="entry name" value="Calcineurin-like_PHP"/>
</dbReference>
<evidence type="ECO:0000313" key="2">
    <source>
        <dbReference type="EMBL" id="MDL4842989.1"/>
    </source>
</evidence>
<evidence type="ECO:0000259" key="1">
    <source>
        <dbReference type="Pfam" id="PF00149"/>
    </source>
</evidence>
<comment type="caution">
    <text evidence="2">The sequence shown here is derived from an EMBL/GenBank/DDBJ whole genome shotgun (WGS) entry which is preliminary data.</text>
</comment>
<sequence>MNKIKQLTFLDHGRIIAISDIHGELELLKQLLDKVHFSTDDYLIINGDLCEKGDNSRAVVHYMMELMATNPRVHVIEGNCDSLIDELLMENPKLIDYMCARKKSIFSEWLSQLGYEVNKKTKIQDVKKLLIGHFPEQVKWLSELPTALYSDEYIFVHAGLDDIKNWKETERETALTMQSFLNKSHRTGKYVIVGHWPVVNYEAFLPSHNPIIDEKKKIIAIDGGNIIKPEGQLNALLIKRGRNGDMYSHTYVDFLPTCKVIEDFTAYPKMVGSVGYPLFEIVPIEKGKHFTLCQQQETNQQLYVKNEYIVQNKDGSYRTKTDVSCTQMSVSRGDNVAVIDDSCTGYTLIKKQGEVAWIKKEAIH</sequence>
<reference evidence="2 3" key="1">
    <citation type="submission" date="2023-06" db="EMBL/GenBank/DDBJ databases">
        <title>Aquibacillus rhizosphaerae LR5S19.</title>
        <authorList>
            <person name="Sun J.-Q."/>
        </authorList>
    </citation>
    <scope>NUCLEOTIDE SEQUENCE [LARGE SCALE GENOMIC DNA]</scope>
    <source>
        <strain evidence="2 3">LR5S19</strain>
    </source>
</reference>
<gene>
    <name evidence="2" type="ORF">QQS35_21355</name>
</gene>
<dbReference type="Gene3D" id="3.60.21.10">
    <property type="match status" value="1"/>
</dbReference>
<protein>
    <submittedName>
        <fullName evidence="2">Metallophosphoesterase</fullName>
    </submittedName>
</protein>
<name>A0ABT7LC34_9BACI</name>
<proteinExistence type="predicted"/>
<organism evidence="2 3">
    <name type="scientific">Aquibacillus rhizosphaerae</name>
    <dbReference type="NCBI Taxonomy" id="3051431"/>
    <lineage>
        <taxon>Bacteria</taxon>
        <taxon>Bacillati</taxon>
        <taxon>Bacillota</taxon>
        <taxon>Bacilli</taxon>
        <taxon>Bacillales</taxon>
        <taxon>Bacillaceae</taxon>
        <taxon>Aquibacillus</taxon>
    </lineage>
</organism>
<dbReference type="InterPro" id="IPR029052">
    <property type="entry name" value="Metallo-depent_PP-like"/>
</dbReference>
<dbReference type="InterPro" id="IPR050126">
    <property type="entry name" value="Ap4A_hydrolase"/>
</dbReference>
<dbReference type="Proteomes" id="UP001235343">
    <property type="component" value="Unassembled WGS sequence"/>
</dbReference>
<dbReference type="SUPFAM" id="SSF56300">
    <property type="entry name" value="Metallo-dependent phosphatases"/>
    <property type="match status" value="1"/>
</dbReference>
<accession>A0ABT7LC34</accession>